<dbReference type="Pfam" id="PF13181">
    <property type="entry name" value="TPR_8"/>
    <property type="match status" value="2"/>
</dbReference>
<evidence type="ECO:0000256" key="2">
    <source>
        <dbReference type="SAM" id="MobiDB-lite"/>
    </source>
</evidence>
<comment type="caution">
    <text evidence="3">The sequence shown here is derived from an EMBL/GenBank/DDBJ whole genome shotgun (WGS) entry which is preliminary data.</text>
</comment>
<organism evidence="3 4">
    <name type="scientific">Testudinibacter aquarius</name>
    <dbReference type="NCBI Taxonomy" id="1524974"/>
    <lineage>
        <taxon>Bacteria</taxon>
        <taxon>Pseudomonadati</taxon>
        <taxon>Pseudomonadota</taxon>
        <taxon>Gammaproteobacteria</taxon>
        <taxon>Pasteurellales</taxon>
        <taxon>Pasteurellaceae</taxon>
        <taxon>Testudinibacter</taxon>
    </lineage>
</organism>
<name>A0A4R3YCT7_9PAST</name>
<dbReference type="InterPro" id="IPR019734">
    <property type="entry name" value="TPR_rpt"/>
</dbReference>
<feature type="region of interest" description="Disordered" evidence="2">
    <location>
        <begin position="142"/>
        <end position="176"/>
    </location>
</feature>
<gene>
    <name evidence="3" type="ORF">EDC16_103267</name>
</gene>
<dbReference type="Gene3D" id="1.25.40.10">
    <property type="entry name" value="Tetratricopeptide repeat domain"/>
    <property type="match status" value="1"/>
</dbReference>
<evidence type="ECO:0000256" key="1">
    <source>
        <dbReference type="PROSITE-ProRule" id="PRU00339"/>
    </source>
</evidence>
<dbReference type="SUPFAM" id="SSF48452">
    <property type="entry name" value="TPR-like"/>
    <property type="match status" value="1"/>
</dbReference>
<feature type="repeat" description="TPR" evidence="1">
    <location>
        <begin position="89"/>
        <end position="122"/>
    </location>
</feature>
<dbReference type="PROSITE" id="PS50005">
    <property type="entry name" value="TPR"/>
    <property type="match status" value="1"/>
</dbReference>
<dbReference type="AlphaFoldDB" id="A0A4R3YCT7"/>
<evidence type="ECO:0000313" key="3">
    <source>
        <dbReference type="EMBL" id="TCV88908.1"/>
    </source>
</evidence>
<sequence length="176" mass="20269">MHELSDELYDSIMDDLERGDDLSEKTHFKTALVNYQRGLDKVPNPKADWEIALHLYTALGDCYFNLGEYEVSNDSYNQALKCPDALDNGYVWLGLGQSYYELDDKEKAKDALMSAYMLEGNEIFEEQDEKYFELIKQYVGEDNIPDQDSESDNPQGDLPRSKNRPPGTTWSLLDEE</sequence>
<evidence type="ECO:0000313" key="4">
    <source>
        <dbReference type="Proteomes" id="UP000294619"/>
    </source>
</evidence>
<keyword evidence="1" id="KW-0802">TPR repeat</keyword>
<dbReference type="InterPro" id="IPR011990">
    <property type="entry name" value="TPR-like_helical_dom_sf"/>
</dbReference>
<reference evidence="3 4" key="1">
    <citation type="submission" date="2019-03" db="EMBL/GenBank/DDBJ databases">
        <title>Genomic Encyclopedia of Type Strains, Phase IV (KMG-IV): sequencing the most valuable type-strain genomes for metagenomic binning, comparative biology and taxonomic classification.</title>
        <authorList>
            <person name="Goeker M."/>
        </authorList>
    </citation>
    <scope>NUCLEOTIDE SEQUENCE [LARGE SCALE GENOMIC DNA]</scope>
    <source>
        <strain evidence="3 4">DSM 28140</strain>
    </source>
</reference>
<proteinExistence type="predicted"/>
<protein>
    <submittedName>
        <fullName evidence="3">Tetratricopeptide repeat protein</fullName>
    </submittedName>
</protein>
<dbReference type="RefSeq" id="WP_132965928.1">
    <property type="nucleotide sequence ID" value="NZ_LEKL01000041.1"/>
</dbReference>
<feature type="compositionally biased region" description="Polar residues" evidence="2">
    <location>
        <begin position="166"/>
        <end position="176"/>
    </location>
</feature>
<dbReference type="Proteomes" id="UP000294619">
    <property type="component" value="Unassembled WGS sequence"/>
</dbReference>
<accession>A0A4R3YCT7</accession>
<dbReference type="EMBL" id="SMCP01000003">
    <property type="protein sequence ID" value="TCV88908.1"/>
    <property type="molecule type" value="Genomic_DNA"/>
</dbReference>